<sequence length="475" mass="55223">MINKKGQVFTPKEYVQELLDEVDYQGKGILDKVFLENSVGSGNILLEAVHRYLIAAQVNSMDNITLKSKLEHNFIAFEIDEEIIEECKYKLDELVLRFGIENTQWNIINENYLEYRQRIDADYIVGNPPYLTYRDLDTYERETLKSRFKSCKHGKFDYCYAFIEKSIEDLKKETGKMSYLIPSSIFKNTFGTNLRSLMISKVKKIVDYQHRNVFESALISPAILTLDNSYEGSTVIYSSPDINHDLIIPKENFKDKWIFSDKVMNEEVGKKFGDYFEVVNSVATLLNEAFVIQDYHEENGEIKVEGMTLEGAAVRAACSPRSKSINRNEKIIFPYKYDSEDNVVRYTEKDYLNFFPNAALYLKTFSEKLNQRKADGYWFEYGRSQGLRLMNQPKIMISSIITDSVKAYKLEKDEIPYSGFFIVPKGELSLKEAYQILTSEEMYIHLQERAINANGRSIRISVKDIKSFDVSMFMK</sequence>
<evidence type="ECO:0000256" key="1">
    <source>
        <dbReference type="ARBA" id="ARBA00011900"/>
    </source>
</evidence>
<dbReference type="PANTHER" id="PTHR33841:SF6">
    <property type="entry name" value="TYPE II METHYLTRANSFERASE M.HINDII"/>
    <property type="match status" value="1"/>
</dbReference>
<reference evidence="9 10" key="1">
    <citation type="submission" date="2017-02" db="EMBL/GenBank/DDBJ databases">
        <authorList>
            <person name="Peterson S.W."/>
        </authorList>
    </citation>
    <scope>NUCLEOTIDE SEQUENCE [LARGE SCALE GENOMIC DNA]</scope>
    <source>
        <strain evidence="9">159469</strain>
    </source>
</reference>
<evidence type="ECO:0000256" key="6">
    <source>
        <dbReference type="ARBA" id="ARBA00023125"/>
    </source>
</evidence>
<dbReference type="GO" id="GO:0003677">
    <property type="term" value="F:DNA binding"/>
    <property type="evidence" value="ECO:0007669"/>
    <property type="project" value="UniProtKB-KW"/>
</dbReference>
<dbReference type="AlphaFoldDB" id="A0A252CAA1"/>
<evidence type="ECO:0000256" key="4">
    <source>
        <dbReference type="ARBA" id="ARBA00022691"/>
    </source>
</evidence>
<dbReference type="EC" id="2.1.1.72" evidence="1"/>
<proteinExistence type="predicted"/>
<dbReference type="InterPro" id="IPR011639">
    <property type="entry name" value="MethylTrfase_TaqI-like_dom"/>
</dbReference>
<evidence type="ECO:0000259" key="8">
    <source>
        <dbReference type="Pfam" id="PF07669"/>
    </source>
</evidence>
<dbReference type="GO" id="GO:0009307">
    <property type="term" value="P:DNA restriction-modification system"/>
    <property type="evidence" value="ECO:0007669"/>
    <property type="project" value="UniProtKB-KW"/>
</dbReference>
<dbReference type="Pfam" id="PF07669">
    <property type="entry name" value="Eco57I"/>
    <property type="match status" value="1"/>
</dbReference>
<comment type="catalytic activity">
    <reaction evidence="7">
        <text>a 2'-deoxyadenosine in DNA + S-adenosyl-L-methionine = an N(6)-methyl-2'-deoxyadenosine in DNA + S-adenosyl-L-homocysteine + H(+)</text>
        <dbReference type="Rhea" id="RHEA:15197"/>
        <dbReference type="Rhea" id="RHEA-COMP:12418"/>
        <dbReference type="Rhea" id="RHEA-COMP:12419"/>
        <dbReference type="ChEBI" id="CHEBI:15378"/>
        <dbReference type="ChEBI" id="CHEBI:57856"/>
        <dbReference type="ChEBI" id="CHEBI:59789"/>
        <dbReference type="ChEBI" id="CHEBI:90615"/>
        <dbReference type="ChEBI" id="CHEBI:90616"/>
        <dbReference type="EC" id="2.1.1.72"/>
    </reaction>
</comment>
<dbReference type="InterPro" id="IPR002052">
    <property type="entry name" value="DNA_methylase_N6_adenine_CS"/>
</dbReference>
<dbReference type="GO" id="GO:0032259">
    <property type="term" value="P:methylation"/>
    <property type="evidence" value="ECO:0007669"/>
    <property type="project" value="UniProtKB-KW"/>
</dbReference>
<keyword evidence="2" id="KW-0489">Methyltransferase</keyword>
<keyword evidence="5" id="KW-0680">Restriction system</keyword>
<gene>
    <name evidence="9" type="ORF">BZZ03_11280</name>
</gene>
<dbReference type="PANTHER" id="PTHR33841">
    <property type="entry name" value="DNA METHYLTRANSFERASE YEEA-RELATED"/>
    <property type="match status" value="1"/>
</dbReference>
<dbReference type="Gene3D" id="3.40.50.150">
    <property type="entry name" value="Vaccinia Virus protein VP39"/>
    <property type="match status" value="1"/>
</dbReference>
<dbReference type="InterPro" id="IPR029063">
    <property type="entry name" value="SAM-dependent_MTases_sf"/>
</dbReference>
<name>A0A252CAA1_9LACT</name>
<dbReference type="PRINTS" id="PR00507">
    <property type="entry name" value="N12N6MTFRASE"/>
</dbReference>
<dbReference type="SUPFAM" id="SSF53335">
    <property type="entry name" value="S-adenosyl-L-methionine-dependent methyltransferases"/>
    <property type="match status" value="1"/>
</dbReference>
<dbReference type="RefSeq" id="WP_086583344.1">
    <property type="nucleotide sequence ID" value="NZ_MUIZ01000015.1"/>
</dbReference>
<dbReference type="GO" id="GO:0009007">
    <property type="term" value="F:site-specific DNA-methyltransferase (adenine-specific) activity"/>
    <property type="evidence" value="ECO:0007669"/>
    <property type="project" value="UniProtKB-EC"/>
</dbReference>
<evidence type="ECO:0000256" key="5">
    <source>
        <dbReference type="ARBA" id="ARBA00022747"/>
    </source>
</evidence>
<keyword evidence="4" id="KW-0949">S-adenosyl-L-methionine</keyword>
<keyword evidence="3" id="KW-0808">Transferase</keyword>
<protein>
    <recommendedName>
        <fullName evidence="1">site-specific DNA-methyltransferase (adenine-specific)</fullName>
        <ecNumber evidence="1">2.1.1.72</ecNumber>
    </recommendedName>
</protein>
<dbReference type="InterPro" id="IPR050953">
    <property type="entry name" value="N4_N6_ade-DNA_methylase"/>
</dbReference>
<organism evidence="9 10">
    <name type="scientific">Lactococcus petauri</name>
    <dbReference type="NCBI Taxonomy" id="1940789"/>
    <lineage>
        <taxon>Bacteria</taxon>
        <taxon>Bacillati</taxon>
        <taxon>Bacillota</taxon>
        <taxon>Bacilli</taxon>
        <taxon>Lactobacillales</taxon>
        <taxon>Streptococcaceae</taxon>
        <taxon>Lactococcus</taxon>
    </lineage>
</organism>
<evidence type="ECO:0000313" key="9">
    <source>
        <dbReference type="EMBL" id="OUK02227.1"/>
    </source>
</evidence>
<keyword evidence="6" id="KW-0238">DNA-binding</keyword>
<evidence type="ECO:0000256" key="3">
    <source>
        <dbReference type="ARBA" id="ARBA00022679"/>
    </source>
</evidence>
<evidence type="ECO:0000256" key="7">
    <source>
        <dbReference type="ARBA" id="ARBA00047942"/>
    </source>
</evidence>
<dbReference type="Proteomes" id="UP000194606">
    <property type="component" value="Unassembled WGS sequence"/>
</dbReference>
<feature type="domain" description="Type II methyltransferase M.TaqI-like" evidence="8">
    <location>
        <begin position="79"/>
        <end position="214"/>
    </location>
</feature>
<accession>A0A252CAA1</accession>
<evidence type="ECO:0000256" key="2">
    <source>
        <dbReference type="ARBA" id="ARBA00022603"/>
    </source>
</evidence>
<evidence type="ECO:0000313" key="10">
    <source>
        <dbReference type="Proteomes" id="UP000194606"/>
    </source>
</evidence>
<dbReference type="EMBL" id="MUIZ01000015">
    <property type="protein sequence ID" value="OUK02227.1"/>
    <property type="molecule type" value="Genomic_DNA"/>
</dbReference>
<dbReference type="PROSITE" id="PS00092">
    <property type="entry name" value="N6_MTASE"/>
    <property type="match status" value="1"/>
</dbReference>
<comment type="caution">
    <text evidence="9">The sequence shown here is derived from an EMBL/GenBank/DDBJ whole genome shotgun (WGS) entry which is preliminary data.</text>
</comment>